<dbReference type="NCBIfam" id="NF033748">
    <property type="entry name" value="class_F_sortase"/>
    <property type="match status" value="1"/>
</dbReference>
<organism evidence="3 4">
    <name type="scientific">Nonomuraea typhae</name>
    <dbReference type="NCBI Taxonomy" id="2603600"/>
    <lineage>
        <taxon>Bacteria</taxon>
        <taxon>Bacillati</taxon>
        <taxon>Actinomycetota</taxon>
        <taxon>Actinomycetes</taxon>
        <taxon>Streptosporangiales</taxon>
        <taxon>Streptosporangiaceae</taxon>
        <taxon>Nonomuraea</taxon>
    </lineage>
</organism>
<evidence type="ECO:0000256" key="2">
    <source>
        <dbReference type="SAM" id="SignalP"/>
    </source>
</evidence>
<keyword evidence="1" id="KW-0378">Hydrolase</keyword>
<dbReference type="Gene3D" id="2.40.260.10">
    <property type="entry name" value="Sortase"/>
    <property type="match status" value="1"/>
</dbReference>
<evidence type="ECO:0000313" key="4">
    <source>
        <dbReference type="Proteomes" id="UP001612741"/>
    </source>
</evidence>
<dbReference type="InterPro" id="IPR023365">
    <property type="entry name" value="Sortase_dom-sf"/>
</dbReference>
<dbReference type="EMBL" id="JBITGY010000008">
    <property type="protein sequence ID" value="MFI6501694.1"/>
    <property type="molecule type" value="Genomic_DNA"/>
</dbReference>
<keyword evidence="4" id="KW-1185">Reference proteome</keyword>
<dbReference type="RefSeq" id="WP_397086439.1">
    <property type="nucleotide sequence ID" value="NZ_JBITGY010000008.1"/>
</dbReference>
<accession>A0ABW7Z4P3</accession>
<dbReference type="InterPro" id="IPR005754">
    <property type="entry name" value="Sortase"/>
</dbReference>
<dbReference type="Pfam" id="PF04203">
    <property type="entry name" value="Sortase"/>
    <property type="match status" value="1"/>
</dbReference>
<sequence>MIRSTLIQAAAAVLVFSGGLAIAGSVKGEPAPAQAAEPSTTVGQVTRQGPAFAEADTSLAKSEPVSVSIEKIGLKGAPIDPVGLNADQSVEVPPLDRPELVGWYKHRPTPGEAGPAVLLGHVDAHGKPAVFAKAHTLRQGDAIAVKRKDGSTARFSVDSVERVDKDAFPTDKVYGATDGAELRLVTCGGAFDQASGHYEDNVIVYAHLAV</sequence>
<dbReference type="Proteomes" id="UP001612741">
    <property type="component" value="Unassembled WGS sequence"/>
</dbReference>
<keyword evidence="2" id="KW-0732">Signal</keyword>
<evidence type="ECO:0000313" key="3">
    <source>
        <dbReference type="EMBL" id="MFI6501694.1"/>
    </source>
</evidence>
<gene>
    <name evidence="3" type="ORF">ACIBG2_30240</name>
</gene>
<reference evidence="3 4" key="1">
    <citation type="submission" date="2024-10" db="EMBL/GenBank/DDBJ databases">
        <title>The Natural Products Discovery Center: Release of the First 8490 Sequenced Strains for Exploring Actinobacteria Biosynthetic Diversity.</title>
        <authorList>
            <person name="Kalkreuter E."/>
            <person name="Kautsar S.A."/>
            <person name="Yang D."/>
            <person name="Bader C.D."/>
            <person name="Teijaro C.N."/>
            <person name="Fluegel L."/>
            <person name="Davis C.M."/>
            <person name="Simpson J.R."/>
            <person name="Lauterbach L."/>
            <person name="Steele A.D."/>
            <person name="Gui C."/>
            <person name="Meng S."/>
            <person name="Li G."/>
            <person name="Viehrig K."/>
            <person name="Ye F."/>
            <person name="Su P."/>
            <person name="Kiefer A.F."/>
            <person name="Nichols A."/>
            <person name="Cepeda A.J."/>
            <person name="Yan W."/>
            <person name="Fan B."/>
            <person name="Jiang Y."/>
            <person name="Adhikari A."/>
            <person name="Zheng C.-J."/>
            <person name="Schuster L."/>
            <person name="Cowan T.M."/>
            <person name="Smanski M.J."/>
            <person name="Chevrette M.G."/>
            <person name="De Carvalho L.P.S."/>
            <person name="Shen B."/>
        </authorList>
    </citation>
    <scope>NUCLEOTIDE SEQUENCE [LARGE SCALE GENOMIC DNA]</scope>
    <source>
        <strain evidence="3 4">NPDC050545</strain>
    </source>
</reference>
<feature type="chain" id="PRO_5046598993" evidence="2">
    <location>
        <begin position="24"/>
        <end position="210"/>
    </location>
</feature>
<dbReference type="SUPFAM" id="SSF63817">
    <property type="entry name" value="Sortase"/>
    <property type="match status" value="1"/>
</dbReference>
<dbReference type="InterPro" id="IPR042001">
    <property type="entry name" value="Sortase_F"/>
</dbReference>
<name>A0ABW7Z4P3_9ACTN</name>
<proteinExistence type="predicted"/>
<dbReference type="CDD" id="cd05829">
    <property type="entry name" value="Sortase_F"/>
    <property type="match status" value="1"/>
</dbReference>
<evidence type="ECO:0000256" key="1">
    <source>
        <dbReference type="ARBA" id="ARBA00022801"/>
    </source>
</evidence>
<feature type="signal peptide" evidence="2">
    <location>
        <begin position="1"/>
        <end position="23"/>
    </location>
</feature>
<comment type="caution">
    <text evidence="3">The sequence shown here is derived from an EMBL/GenBank/DDBJ whole genome shotgun (WGS) entry which is preliminary data.</text>
</comment>
<protein>
    <submittedName>
        <fullName evidence="3">Class F sortase</fullName>
    </submittedName>
</protein>